<dbReference type="Proteomes" id="UP000323380">
    <property type="component" value="Unassembled WGS sequence"/>
</dbReference>
<dbReference type="AlphaFoldDB" id="A0A5D0NPN2"/>
<evidence type="ECO:0000313" key="2">
    <source>
        <dbReference type="Proteomes" id="UP000323380"/>
    </source>
</evidence>
<reference evidence="1 2" key="1">
    <citation type="submission" date="2019-08" db="EMBL/GenBank/DDBJ databases">
        <title>Actinomadura sp. nov. CYP1-5 isolated from mountain soil.</title>
        <authorList>
            <person name="Songsumanus A."/>
            <person name="Kuncharoen N."/>
            <person name="Kudo T."/>
            <person name="Yuki M."/>
            <person name="Igarashi Y."/>
            <person name="Tanasupawat S."/>
        </authorList>
    </citation>
    <scope>NUCLEOTIDE SEQUENCE [LARGE SCALE GENOMIC DNA]</scope>
    <source>
        <strain evidence="1 2">JCM 14158</strain>
    </source>
</reference>
<keyword evidence="2" id="KW-1185">Reference proteome</keyword>
<proteinExistence type="predicted"/>
<organism evidence="1 2">
    <name type="scientific">Actinomadura chibensis</name>
    <dbReference type="NCBI Taxonomy" id="392828"/>
    <lineage>
        <taxon>Bacteria</taxon>
        <taxon>Bacillati</taxon>
        <taxon>Actinomycetota</taxon>
        <taxon>Actinomycetes</taxon>
        <taxon>Streptosporangiales</taxon>
        <taxon>Thermomonosporaceae</taxon>
        <taxon>Actinomadura</taxon>
    </lineage>
</organism>
<dbReference type="RefSeq" id="WP_067895132.1">
    <property type="nucleotide sequence ID" value="NZ_VSFG01000002.1"/>
</dbReference>
<accession>A0A5D0NPN2</accession>
<gene>
    <name evidence="1" type="ORF">FXF69_12740</name>
</gene>
<comment type="caution">
    <text evidence="1">The sequence shown here is derived from an EMBL/GenBank/DDBJ whole genome shotgun (WGS) entry which is preliminary data.</text>
</comment>
<dbReference type="PROSITE" id="PS51257">
    <property type="entry name" value="PROKAR_LIPOPROTEIN"/>
    <property type="match status" value="1"/>
</dbReference>
<dbReference type="EMBL" id="VSFG01000002">
    <property type="protein sequence ID" value="TYB46154.1"/>
    <property type="molecule type" value="Genomic_DNA"/>
</dbReference>
<protein>
    <recommendedName>
        <fullName evidence="3">DUF4333 domain-containing protein</fullName>
    </recommendedName>
</protein>
<evidence type="ECO:0008006" key="3">
    <source>
        <dbReference type="Google" id="ProtNLM"/>
    </source>
</evidence>
<evidence type="ECO:0000313" key="1">
    <source>
        <dbReference type="EMBL" id="TYB46154.1"/>
    </source>
</evidence>
<sequence>MTTPVRIVVSVVVLALSLSGCKVMQRISEGAYRNAVSDGVVDDLKAQGIELRKRPECTSAKQETAAMVRVTCTALTRAGEPVVVSGVAYDADTDRPRESYVVTVAGREILRKNCLGIGCG</sequence>
<dbReference type="STRING" id="1220554.GCA_001552135_04726"/>
<name>A0A5D0NPN2_9ACTN</name>